<keyword evidence="1" id="KW-0812">Transmembrane</keyword>
<dbReference type="WBParaSite" id="PgR045_g064_t03">
    <property type="protein sequence ID" value="PgR045_g064_t03"/>
    <property type="gene ID" value="PgR045_g064"/>
</dbReference>
<reference evidence="3 4" key="1">
    <citation type="submission" date="2022-11" db="UniProtKB">
        <authorList>
            <consortium name="WormBaseParasite"/>
        </authorList>
    </citation>
    <scope>IDENTIFICATION</scope>
</reference>
<evidence type="ECO:0000313" key="2">
    <source>
        <dbReference type="Proteomes" id="UP000887569"/>
    </source>
</evidence>
<protein>
    <submittedName>
        <fullName evidence="3 4">Uncharacterized protein</fullName>
    </submittedName>
</protein>
<evidence type="ECO:0000313" key="4">
    <source>
        <dbReference type="WBParaSite" id="PgR045_g064_t03"/>
    </source>
</evidence>
<sequence length="133" mass="15361">MMASKLTSHCKIALGNHESSTRLSHRAAYHVWLCVFSIYTLLWFMDGQCDIHLRVLLFTYEKSDSLISIPHMGCRYLCTFYIFGSVLILLQYLYVKVFSKRSTGYFTNFDSDPFGECDILSFPSLADSRGRLM</sequence>
<name>A0A915BLE9_PARUN</name>
<keyword evidence="1" id="KW-0472">Membrane</keyword>
<evidence type="ECO:0000256" key="1">
    <source>
        <dbReference type="SAM" id="Phobius"/>
    </source>
</evidence>
<organism evidence="2 4">
    <name type="scientific">Parascaris univalens</name>
    <name type="common">Nematode worm</name>
    <dbReference type="NCBI Taxonomy" id="6257"/>
    <lineage>
        <taxon>Eukaryota</taxon>
        <taxon>Metazoa</taxon>
        <taxon>Ecdysozoa</taxon>
        <taxon>Nematoda</taxon>
        <taxon>Chromadorea</taxon>
        <taxon>Rhabditida</taxon>
        <taxon>Spirurina</taxon>
        <taxon>Ascaridomorpha</taxon>
        <taxon>Ascaridoidea</taxon>
        <taxon>Ascarididae</taxon>
        <taxon>Parascaris</taxon>
    </lineage>
</organism>
<evidence type="ECO:0000313" key="3">
    <source>
        <dbReference type="WBParaSite" id="PgR045_g064_t02"/>
    </source>
</evidence>
<dbReference type="WBParaSite" id="PgR045_g064_t02">
    <property type="protein sequence ID" value="PgR045_g064_t02"/>
    <property type="gene ID" value="PgR045_g064"/>
</dbReference>
<dbReference type="Proteomes" id="UP000887569">
    <property type="component" value="Unplaced"/>
</dbReference>
<keyword evidence="1" id="KW-1133">Transmembrane helix</keyword>
<keyword evidence="2" id="KW-1185">Reference proteome</keyword>
<dbReference type="AlphaFoldDB" id="A0A915BLE9"/>
<feature type="transmembrane region" description="Helical" evidence="1">
    <location>
        <begin position="76"/>
        <end position="95"/>
    </location>
</feature>
<proteinExistence type="predicted"/>
<accession>A0A915BLE9</accession>
<feature type="transmembrane region" description="Helical" evidence="1">
    <location>
        <begin position="27"/>
        <end position="45"/>
    </location>
</feature>